<organism evidence="1 2">
    <name type="scientific">Glutamicibacter ardleyensis</name>
    <dbReference type="NCBI Taxonomy" id="225894"/>
    <lineage>
        <taxon>Bacteria</taxon>
        <taxon>Bacillati</taxon>
        <taxon>Actinomycetota</taxon>
        <taxon>Actinomycetes</taxon>
        <taxon>Micrococcales</taxon>
        <taxon>Micrococcaceae</taxon>
        <taxon>Glutamicibacter</taxon>
    </lineage>
</organism>
<gene>
    <name evidence="1" type="ORF">GCM10007173_13600</name>
</gene>
<evidence type="ECO:0000313" key="1">
    <source>
        <dbReference type="EMBL" id="GGJ56062.1"/>
    </source>
</evidence>
<dbReference type="RefSeq" id="WP_188684620.1">
    <property type="nucleotide sequence ID" value="NZ_BMKX01000002.1"/>
</dbReference>
<evidence type="ECO:0000313" key="2">
    <source>
        <dbReference type="Proteomes" id="UP000606115"/>
    </source>
</evidence>
<reference evidence="2" key="1">
    <citation type="journal article" date="2019" name="Int. J. Syst. Evol. Microbiol.">
        <title>The Global Catalogue of Microorganisms (GCM) 10K type strain sequencing project: providing services to taxonomists for standard genome sequencing and annotation.</title>
        <authorList>
            <consortium name="The Broad Institute Genomics Platform"/>
            <consortium name="The Broad Institute Genome Sequencing Center for Infectious Disease"/>
            <person name="Wu L."/>
            <person name="Ma J."/>
        </authorList>
    </citation>
    <scope>NUCLEOTIDE SEQUENCE [LARGE SCALE GENOMIC DNA]</scope>
    <source>
        <strain evidence="2">CGMCC 1.3685</strain>
    </source>
</reference>
<dbReference type="GeneID" id="303303737"/>
<dbReference type="Proteomes" id="UP000606115">
    <property type="component" value="Unassembled WGS sequence"/>
</dbReference>
<comment type="caution">
    <text evidence="1">The sequence shown here is derived from an EMBL/GenBank/DDBJ whole genome shotgun (WGS) entry which is preliminary data.</text>
</comment>
<keyword evidence="2" id="KW-1185">Reference proteome</keyword>
<accession>A0ABQ2DFA7</accession>
<proteinExistence type="predicted"/>
<dbReference type="EMBL" id="BMKX01000002">
    <property type="protein sequence ID" value="GGJ56062.1"/>
    <property type="molecule type" value="Genomic_DNA"/>
</dbReference>
<protein>
    <submittedName>
        <fullName evidence="1">Uncharacterized protein</fullName>
    </submittedName>
</protein>
<sequence>MSLHLYRVTINSYPTPDGKPFAEQSVEFWQKCLDAHYDPSAGELPAFMDWDFEEWIYQEDPPQYPYYEGGNSYGGRGGFHVMTDPPMVVPVTRRRHWLSPSAARAESARLREWGCEVTVEKSKPIEFEDTK</sequence>
<name>A0ABQ2DFA7_9MICC</name>